<evidence type="ECO:0000256" key="3">
    <source>
        <dbReference type="ARBA" id="ARBA00023125"/>
    </source>
</evidence>
<dbReference type="PANTHER" id="PTHR34294:SF1">
    <property type="entry name" value="TRANSCRIPTIONAL REGULATOR LSRR"/>
    <property type="match status" value="1"/>
</dbReference>
<accession>A0ABY4P8B8</accession>
<dbReference type="Gene3D" id="3.40.50.1360">
    <property type="match status" value="1"/>
</dbReference>
<evidence type="ECO:0000259" key="5">
    <source>
        <dbReference type="Pfam" id="PF04198"/>
    </source>
</evidence>
<comment type="similarity">
    <text evidence="1">Belongs to the SorC transcriptional regulatory family.</text>
</comment>
<dbReference type="RefSeq" id="WP_249514202.1">
    <property type="nucleotide sequence ID" value="NZ_CP093366.1"/>
</dbReference>
<dbReference type="InterPro" id="IPR036388">
    <property type="entry name" value="WH-like_DNA-bd_sf"/>
</dbReference>
<dbReference type="Proteomes" id="UP000831495">
    <property type="component" value="Chromosome"/>
</dbReference>
<dbReference type="InterPro" id="IPR037171">
    <property type="entry name" value="NagB/RpiA_transferase-like"/>
</dbReference>
<protein>
    <submittedName>
        <fullName evidence="6">Sugar-binding transcriptional regulator</fullName>
    </submittedName>
</protein>
<dbReference type="EMBL" id="CP093366">
    <property type="protein sequence ID" value="UQS81934.1"/>
    <property type="molecule type" value="Genomic_DNA"/>
</dbReference>
<dbReference type="InterPro" id="IPR051054">
    <property type="entry name" value="SorC_transcr_regulators"/>
</dbReference>
<dbReference type="Pfam" id="PF04198">
    <property type="entry name" value="Sugar-bind"/>
    <property type="match status" value="1"/>
</dbReference>
<organism evidence="6 7">
    <name type="scientific">Bombilactobacillus folatiphilus</name>
    <dbReference type="NCBI Taxonomy" id="2923362"/>
    <lineage>
        <taxon>Bacteria</taxon>
        <taxon>Bacillati</taxon>
        <taxon>Bacillota</taxon>
        <taxon>Bacilli</taxon>
        <taxon>Lactobacillales</taxon>
        <taxon>Lactobacillaceae</taxon>
        <taxon>Bombilactobacillus</taxon>
    </lineage>
</organism>
<sequence>MDHRELLASVAQDFYLSKLNLAEIAAKYRISRYLVNKYIDEATQEGIVTINIQTPAARNLQLEQQFHKLFGISNIYILKEDPDSPQNVKNVQKYAAKKIERYIKQSHVIGTTWGTTIFNVINQFQGSNLENTRFTQFIGENMKYNSAVGSRRMVERAALKFSSSYNILTGPLYIVNNQTRQGMLREIATQETLKLAQRMELIFTGIGTIDSVKSIPAWGKHLPLIFPQVNLMQIVGMTFGRPYDINGKFLNIADDKTFGTDLETILNTPLRVAVVTSKFKSKALLGALRGNFFTDIITNESVAWRVIYEVTKG</sequence>
<reference evidence="6" key="1">
    <citation type="journal article" date="2022" name="Int. J. Syst. Evol. Microbiol.">
        <title>Apilactobacillus apisilvae sp. nov., Nicolia spurrieriana gen. nov. sp. nov., Bombilactobacillus folatiphilus sp. nov. and Bombilactobacillus thymidiniphilus sp. nov., four new lactic acid bacterial isolates from stingless bees Tetragonula carbonaria and Austroplebeia australis.</title>
        <authorList>
            <person name="Oliphant S.A."/>
            <person name="Watson-Haigh N.S."/>
            <person name="Sumby K.M."/>
            <person name="Gardner J."/>
            <person name="Groom S."/>
            <person name="Jiranek V."/>
        </authorList>
    </citation>
    <scope>NUCLEOTIDE SEQUENCE</scope>
    <source>
        <strain evidence="6">SG4_D2</strain>
    </source>
</reference>
<keyword evidence="3" id="KW-0238">DNA-binding</keyword>
<dbReference type="InterPro" id="IPR007324">
    <property type="entry name" value="Sugar-bd_dom_put"/>
</dbReference>
<dbReference type="Gene3D" id="1.10.10.10">
    <property type="entry name" value="Winged helix-like DNA-binding domain superfamily/Winged helix DNA-binding domain"/>
    <property type="match status" value="1"/>
</dbReference>
<dbReference type="SUPFAM" id="SSF100950">
    <property type="entry name" value="NagB/RpiA/CoA transferase-like"/>
    <property type="match status" value="1"/>
</dbReference>
<evidence type="ECO:0000313" key="6">
    <source>
        <dbReference type="EMBL" id="UQS81934.1"/>
    </source>
</evidence>
<dbReference type="PANTHER" id="PTHR34294">
    <property type="entry name" value="TRANSCRIPTIONAL REGULATOR-RELATED"/>
    <property type="match status" value="1"/>
</dbReference>
<evidence type="ECO:0000256" key="1">
    <source>
        <dbReference type="ARBA" id="ARBA00010466"/>
    </source>
</evidence>
<proteinExistence type="inferred from homology"/>
<feature type="domain" description="Sugar-binding" evidence="5">
    <location>
        <begin position="57"/>
        <end position="306"/>
    </location>
</feature>
<keyword evidence="7" id="KW-1185">Reference proteome</keyword>
<evidence type="ECO:0000256" key="4">
    <source>
        <dbReference type="ARBA" id="ARBA00023163"/>
    </source>
</evidence>
<name>A0ABY4P8B8_9LACO</name>
<keyword evidence="2" id="KW-0805">Transcription regulation</keyword>
<gene>
    <name evidence="6" type="ORF">MOO45_07025</name>
</gene>
<evidence type="ECO:0000313" key="7">
    <source>
        <dbReference type="Proteomes" id="UP000831495"/>
    </source>
</evidence>
<keyword evidence="4" id="KW-0804">Transcription</keyword>
<evidence type="ECO:0000256" key="2">
    <source>
        <dbReference type="ARBA" id="ARBA00023015"/>
    </source>
</evidence>